<proteinExistence type="inferred from homology"/>
<dbReference type="AlphaFoldDB" id="A0A062V6J9"/>
<dbReference type="Proteomes" id="UP000027153">
    <property type="component" value="Unassembled WGS sequence"/>
</dbReference>
<dbReference type="EMBL" id="JMIY01000003">
    <property type="protein sequence ID" value="KCZ72218.1"/>
    <property type="molecule type" value="Genomic_DNA"/>
</dbReference>
<accession>A0A062V6J9</accession>
<evidence type="ECO:0000313" key="3">
    <source>
        <dbReference type="Proteomes" id="UP000027153"/>
    </source>
</evidence>
<sequence length="98" mass="11040">MAINREEINVLMRMNIYHSKEDIITDAIRALLESKPSLKVEIAVGLYKYGEVSLWKAADIAGMTLEEFKEILSNRGIRIETGGSREESKKRISKAVGD</sequence>
<dbReference type="PANTHER" id="PTHR37525">
    <property type="entry name" value="UPF0175 PROTEIN SSL1255"/>
    <property type="match status" value="1"/>
</dbReference>
<name>A0A062V6J9_9EURY</name>
<organism evidence="2 3">
    <name type="scientific">Candidatus Methanoperedens nitratireducens</name>
    <dbReference type="NCBI Taxonomy" id="1392998"/>
    <lineage>
        <taxon>Archaea</taxon>
        <taxon>Methanobacteriati</taxon>
        <taxon>Methanobacteriota</taxon>
        <taxon>Stenosarchaea group</taxon>
        <taxon>Methanomicrobia</taxon>
        <taxon>Methanosarcinales</taxon>
        <taxon>ANME-2 cluster</taxon>
        <taxon>Candidatus Methanoperedentaceae</taxon>
        <taxon>Candidatus Methanoperedens</taxon>
    </lineage>
</organism>
<dbReference type="OrthoDB" id="265582at2157"/>
<gene>
    <name evidence="2" type="ORF">ANME2D_01622</name>
</gene>
<reference evidence="2 3" key="1">
    <citation type="journal article" date="2013" name="Nature">
        <title>Anaerobic oxidation of methane coupled to nitrate reduction in a novel archaeal lineage.</title>
        <authorList>
            <person name="Haroon M.F."/>
            <person name="Hu S."/>
            <person name="Shi Y."/>
            <person name="Imelfort M."/>
            <person name="Keller J."/>
            <person name="Hugenholtz P."/>
            <person name="Yuan Z."/>
            <person name="Tyson G.W."/>
        </authorList>
    </citation>
    <scope>NUCLEOTIDE SEQUENCE [LARGE SCALE GENOMIC DNA]</scope>
    <source>
        <strain evidence="2 3">ANME-2d</strain>
    </source>
</reference>
<dbReference type="Pfam" id="PF03683">
    <property type="entry name" value="UPF0175"/>
    <property type="match status" value="1"/>
</dbReference>
<protein>
    <submittedName>
        <fullName evidence="2">Uncharacterized small protein</fullName>
    </submittedName>
</protein>
<evidence type="ECO:0000313" key="2">
    <source>
        <dbReference type="EMBL" id="KCZ72218.1"/>
    </source>
</evidence>
<comment type="caution">
    <text evidence="2">The sequence shown here is derived from an EMBL/GenBank/DDBJ whole genome shotgun (WGS) entry which is preliminary data.</text>
</comment>
<dbReference type="InterPro" id="IPR052264">
    <property type="entry name" value="UPF0175_domain"/>
</dbReference>
<dbReference type="PANTHER" id="PTHR37525:SF1">
    <property type="entry name" value="UPF0175 PROTEIN SSL1255"/>
    <property type="match status" value="1"/>
</dbReference>
<dbReference type="InterPro" id="IPR005368">
    <property type="entry name" value="UPF0175"/>
</dbReference>
<keyword evidence="3" id="KW-1185">Reference proteome</keyword>
<dbReference type="RefSeq" id="WP_048090287.1">
    <property type="nucleotide sequence ID" value="NZ_JMIY01000003.1"/>
</dbReference>
<evidence type="ECO:0000256" key="1">
    <source>
        <dbReference type="ARBA" id="ARBA00005651"/>
    </source>
</evidence>
<comment type="similarity">
    <text evidence="1">Belongs to the UPF0175 family.</text>
</comment>